<accession>A0AA41R2R9</accession>
<dbReference type="InterPro" id="IPR015001">
    <property type="entry name" value="DUF1850"/>
</dbReference>
<dbReference type="AlphaFoldDB" id="A0AA41R2R9"/>
<evidence type="ECO:0000256" key="1">
    <source>
        <dbReference type="SAM" id="MobiDB-lite"/>
    </source>
</evidence>
<feature type="transmembrane region" description="Helical" evidence="2">
    <location>
        <begin position="7"/>
        <end position="25"/>
    </location>
</feature>
<evidence type="ECO:0000313" key="3">
    <source>
        <dbReference type="EMBL" id="MCJ8501069.1"/>
    </source>
</evidence>
<gene>
    <name evidence="3" type="ORF">MRX98_10840</name>
</gene>
<keyword evidence="2" id="KW-0472">Membrane</keyword>
<comment type="caution">
    <text evidence="3">The sequence shown here is derived from an EMBL/GenBank/DDBJ whole genome shotgun (WGS) entry which is preliminary data.</text>
</comment>
<feature type="region of interest" description="Disordered" evidence="1">
    <location>
        <begin position="167"/>
        <end position="198"/>
    </location>
</feature>
<name>A0AA41R2R9_9BACT</name>
<dbReference type="Pfam" id="PF08905">
    <property type="entry name" value="DUF1850"/>
    <property type="match status" value="1"/>
</dbReference>
<organism evidence="3 4">
    <name type="scientific">Desulfatitalea alkaliphila</name>
    <dbReference type="NCBI Taxonomy" id="2929485"/>
    <lineage>
        <taxon>Bacteria</taxon>
        <taxon>Pseudomonadati</taxon>
        <taxon>Thermodesulfobacteriota</taxon>
        <taxon>Desulfobacteria</taxon>
        <taxon>Desulfobacterales</taxon>
        <taxon>Desulfosarcinaceae</taxon>
        <taxon>Desulfatitalea</taxon>
    </lineage>
</organism>
<evidence type="ECO:0000256" key="2">
    <source>
        <dbReference type="SAM" id="Phobius"/>
    </source>
</evidence>
<protein>
    <submittedName>
        <fullName evidence="3">DUF1850 domain-containing protein</fullName>
    </submittedName>
</protein>
<dbReference type="RefSeq" id="WP_246907238.1">
    <property type="nucleotide sequence ID" value="NZ_JALJRB010000010.1"/>
</dbReference>
<keyword evidence="2" id="KW-1133">Transmembrane helix</keyword>
<evidence type="ECO:0000313" key="4">
    <source>
        <dbReference type="Proteomes" id="UP001165427"/>
    </source>
</evidence>
<sequence>MHKRRMIIWSAVLTAMVAAGLWLSAPEYRLMVRECLSERTLAQIAIPRDSDFAVRFHHSYDRAFFREHYHLEAHGALTLTRMSFKSALNGQGFDLGTYRSLPDGSAELADIDRPVKEIVFRLGSPDLANHTLVLPAGEVRLLDHAQAGDLICITAAAQPRWRRWFAPSSAAKAQHTEKQATPTTVSLGKRPAPAQEPR</sequence>
<proteinExistence type="predicted"/>
<dbReference type="Proteomes" id="UP001165427">
    <property type="component" value="Unassembled WGS sequence"/>
</dbReference>
<dbReference type="EMBL" id="JALJRB010000010">
    <property type="protein sequence ID" value="MCJ8501069.1"/>
    <property type="molecule type" value="Genomic_DNA"/>
</dbReference>
<keyword evidence="4" id="KW-1185">Reference proteome</keyword>
<reference evidence="3" key="1">
    <citation type="submission" date="2022-04" db="EMBL/GenBank/DDBJ databases">
        <title>Desulfatitalea alkaliphila sp. nov., a novel anaerobic sulfate-reducing bacterium isolated from terrestrial mud volcano, Taman Peninsula, Russia.</title>
        <authorList>
            <person name="Khomyakova M.A."/>
            <person name="Merkel A.Y."/>
            <person name="Slobodkin A.I."/>
        </authorList>
    </citation>
    <scope>NUCLEOTIDE SEQUENCE</scope>
    <source>
        <strain evidence="3">M08but</strain>
    </source>
</reference>
<keyword evidence="2" id="KW-0812">Transmembrane</keyword>